<organism evidence="2 3">
    <name type="scientific">endosymbiont of Galathealinum brachiosum</name>
    <dbReference type="NCBI Taxonomy" id="2200906"/>
    <lineage>
        <taxon>Bacteria</taxon>
        <taxon>Pseudomonadati</taxon>
        <taxon>Pseudomonadota</taxon>
        <taxon>Gammaproteobacteria</taxon>
        <taxon>sulfur-oxidizing symbionts</taxon>
    </lineage>
</organism>
<feature type="transmembrane region" description="Helical" evidence="1">
    <location>
        <begin position="48"/>
        <end position="69"/>
    </location>
</feature>
<reference evidence="2 3" key="1">
    <citation type="journal article" date="2018" name="ISME J.">
        <title>Endosymbiont genomes yield clues of tubeworm success.</title>
        <authorList>
            <person name="Li Y."/>
            <person name="Liles M.R."/>
            <person name="Halanych K.M."/>
        </authorList>
    </citation>
    <scope>NUCLEOTIDE SEQUENCE [LARGE SCALE GENOMIC DNA]</scope>
    <source>
        <strain evidence="2">A1464</strain>
    </source>
</reference>
<keyword evidence="1" id="KW-0472">Membrane</keyword>
<proteinExistence type="predicted"/>
<sequence>MSDTILQKFKRIFRINMLIGLVITVAAIYMIITGTYDGIETRRSTEAILGWTAIAGVLYTVSFWFACMFRKQFFQKG</sequence>
<dbReference type="EMBL" id="QFXC01000007">
    <property type="protein sequence ID" value="RDH84622.1"/>
    <property type="molecule type" value="Genomic_DNA"/>
</dbReference>
<dbReference type="AlphaFoldDB" id="A0A370DI79"/>
<feature type="transmembrane region" description="Helical" evidence="1">
    <location>
        <begin position="12"/>
        <end position="36"/>
    </location>
</feature>
<accession>A0A370DI79</accession>
<evidence type="ECO:0000313" key="2">
    <source>
        <dbReference type="EMBL" id="RDH84622.1"/>
    </source>
</evidence>
<gene>
    <name evidence="2" type="ORF">DIZ80_03905</name>
</gene>
<keyword evidence="3" id="KW-1185">Reference proteome</keyword>
<protein>
    <submittedName>
        <fullName evidence="2">Uncharacterized protein</fullName>
    </submittedName>
</protein>
<dbReference type="Proteomes" id="UP000254266">
    <property type="component" value="Unassembled WGS sequence"/>
</dbReference>
<comment type="caution">
    <text evidence="2">The sequence shown here is derived from an EMBL/GenBank/DDBJ whole genome shotgun (WGS) entry which is preliminary data.</text>
</comment>
<keyword evidence="1" id="KW-1133">Transmembrane helix</keyword>
<name>A0A370DI79_9GAMM</name>
<keyword evidence="1" id="KW-0812">Transmembrane</keyword>
<evidence type="ECO:0000256" key="1">
    <source>
        <dbReference type="SAM" id="Phobius"/>
    </source>
</evidence>
<evidence type="ECO:0000313" key="3">
    <source>
        <dbReference type="Proteomes" id="UP000254266"/>
    </source>
</evidence>